<dbReference type="PROSITE" id="PS50109">
    <property type="entry name" value="HIS_KIN"/>
    <property type="match status" value="1"/>
</dbReference>
<dbReference type="SUPFAM" id="SSF47384">
    <property type="entry name" value="Homodimeric domain of signal transducing histidine kinase"/>
    <property type="match status" value="1"/>
</dbReference>
<proteinExistence type="predicted"/>
<keyword evidence="4" id="KW-0418">Kinase</keyword>
<evidence type="ECO:0000256" key="6">
    <source>
        <dbReference type="SAM" id="Phobius"/>
    </source>
</evidence>
<feature type="transmembrane region" description="Helical" evidence="6">
    <location>
        <begin position="107"/>
        <end position="130"/>
    </location>
</feature>
<feature type="transmembrane region" description="Helical" evidence="6">
    <location>
        <begin position="160"/>
        <end position="180"/>
    </location>
</feature>
<evidence type="ECO:0000256" key="3">
    <source>
        <dbReference type="ARBA" id="ARBA00022679"/>
    </source>
</evidence>
<dbReference type="InterPro" id="IPR036890">
    <property type="entry name" value="HATPase_C_sf"/>
</dbReference>
<reference evidence="8 9" key="1">
    <citation type="journal article" date="2020" name="Microorganisms">
        <title>Osmotic Adaptation and Compatible Solute Biosynthesis of Phototrophic Bacteria as Revealed from Genome Analyses.</title>
        <authorList>
            <person name="Imhoff J.F."/>
            <person name="Rahn T."/>
            <person name="Kunzel S."/>
            <person name="Keller A."/>
            <person name="Neulinger S.C."/>
        </authorList>
    </citation>
    <scope>NUCLEOTIDE SEQUENCE [LARGE SCALE GENOMIC DNA]</scope>
    <source>
        <strain evidence="8 9">DSM 9895</strain>
    </source>
</reference>
<dbReference type="SMART" id="SM00387">
    <property type="entry name" value="HATPase_c"/>
    <property type="match status" value="1"/>
</dbReference>
<dbReference type="CDD" id="cd00082">
    <property type="entry name" value="HisKA"/>
    <property type="match status" value="1"/>
</dbReference>
<sequence length="488" mass="51549">MSSAPDTPRAGAQDDPLRAAAQAADQEPVDPREIDSAMIAGLYRRTGPLIVANFGALVLLTLALWGKADTLWLGLWAGVLASWTLLRYGLARLFLSRPRALDESRRWTLAFAVGSTVAGCLWGSSVGFAGDLATDSSKLMTAFLMAALSAAAIAGYTNSLLAFAGFIFPALAPYAARLVYLDGDPSLTIAAFVGFWGLLLWVMAKHLNHGFRDSVALGLRNRNLAERWRRERDRAAAASAAKSRFLGHMSHELRTPLNAVIGYSEVIAQQLLGPVGNAKYADYAEEVESSGRHLLGMVDGMLDITELEAGGRKLDLRVQDPAPLLLDAADRWDPAARQAGLSFEAGVPENLPAVRIDADALAQVLAILLSNAVRFTRAGGRVALSAAASPSGVTVEIADTGAGMTPAEAATVQVPFAQIDGEDYLTRGVRSDDRARHTSPRLNVARARLLTEQMGGSFALDSAPGDGTRVALTLPPAAPGTAEPADGT</sequence>
<protein>
    <recommendedName>
        <fullName evidence="2">histidine kinase</fullName>
        <ecNumber evidence="2">2.7.13.3</ecNumber>
    </recommendedName>
</protein>
<feature type="transmembrane region" description="Helical" evidence="6">
    <location>
        <begin position="71"/>
        <end position="95"/>
    </location>
</feature>
<feature type="region of interest" description="Disordered" evidence="5">
    <location>
        <begin position="1"/>
        <end position="30"/>
    </location>
</feature>
<evidence type="ECO:0000256" key="2">
    <source>
        <dbReference type="ARBA" id="ARBA00012438"/>
    </source>
</evidence>
<keyword evidence="6" id="KW-0812">Transmembrane</keyword>
<dbReference type="Proteomes" id="UP001296873">
    <property type="component" value="Unassembled WGS sequence"/>
</dbReference>
<evidence type="ECO:0000313" key="8">
    <source>
        <dbReference type="EMBL" id="MBK1667912.1"/>
    </source>
</evidence>
<gene>
    <name evidence="8" type="ORF">CKO28_07670</name>
</gene>
<accession>A0ABS1DD98</accession>
<keyword evidence="6" id="KW-0472">Membrane</keyword>
<dbReference type="InterPro" id="IPR005467">
    <property type="entry name" value="His_kinase_dom"/>
</dbReference>
<dbReference type="EMBL" id="NRRL01000013">
    <property type="protein sequence ID" value="MBK1667912.1"/>
    <property type="molecule type" value="Genomic_DNA"/>
</dbReference>
<dbReference type="SUPFAM" id="SSF55874">
    <property type="entry name" value="ATPase domain of HSP90 chaperone/DNA topoisomerase II/histidine kinase"/>
    <property type="match status" value="1"/>
</dbReference>
<keyword evidence="6" id="KW-1133">Transmembrane helix</keyword>
<dbReference type="EC" id="2.7.13.3" evidence="2"/>
<evidence type="ECO:0000256" key="1">
    <source>
        <dbReference type="ARBA" id="ARBA00000085"/>
    </source>
</evidence>
<dbReference type="Gene3D" id="3.30.565.10">
    <property type="entry name" value="Histidine kinase-like ATPase, C-terminal domain"/>
    <property type="match status" value="1"/>
</dbReference>
<dbReference type="Pfam" id="PF02518">
    <property type="entry name" value="HATPase_c"/>
    <property type="match status" value="1"/>
</dbReference>
<name>A0ABS1DD98_9PROT</name>
<evidence type="ECO:0000256" key="4">
    <source>
        <dbReference type="ARBA" id="ARBA00022777"/>
    </source>
</evidence>
<dbReference type="InterPro" id="IPR036097">
    <property type="entry name" value="HisK_dim/P_sf"/>
</dbReference>
<dbReference type="InterPro" id="IPR003594">
    <property type="entry name" value="HATPase_dom"/>
</dbReference>
<keyword evidence="3" id="KW-0808">Transferase</keyword>
<evidence type="ECO:0000259" key="7">
    <source>
        <dbReference type="PROSITE" id="PS50109"/>
    </source>
</evidence>
<organism evidence="8 9">
    <name type="scientific">Rhodovibrio sodomensis</name>
    <dbReference type="NCBI Taxonomy" id="1088"/>
    <lineage>
        <taxon>Bacteria</taxon>
        <taxon>Pseudomonadati</taxon>
        <taxon>Pseudomonadota</taxon>
        <taxon>Alphaproteobacteria</taxon>
        <taxon>Rhodospirillales</taxon>
        <taxon>Rhodovibrionaceae</taxon>
        <taxon>Rhodovibrio</taxon>
    </lineage>
</organism>
<comment type="catalytic activity">
    <reaction evidence="1">
        <text>ATP + protein L-histidine = ADP + protein N-phospho-L-histidine.</text>
        <dbReference type="EC" id="2.7.13.3"/>
    </reaction>
</comment>
<dbReference type="InterPro" id="IPR003661">
    <property type="entry name" value="HisK_dim/P_dom"/>
</dbReference>
<evidence type="ECO:0000256" key="5">
    <source>
        <dbReference type="SAM" id="MobiDB-lite"/>
    </source>
</evidence>
<dbReference type="Pfam" id="PF00512">
    <property type="entry name" value="HisKA"/>
    <property type="match status" value="1"/>
</dbReference>
<feature type="transmembrane region" description="Helical" evidence="6">
    <location>
        <begin position="186"/>
        <end position="204"/>
    </location>
</feature>
<dbReference type="Gene3D" id="1.10.287.130">
    <property type="match status" value="1"/>
</dbReference>
<comment type="caution">
    <text evidence="8">The sequence shown here is derived from an EMBL/GenBank/DDBJ whole genome shotgun (WGS) entry which is preliminary data.</text>
</comment>
<dbReference type="PANTHER" id="PTHR43047">
    <property type="entry name" value="TWO-COMPONENT HISTIDINE PROTEIN KINASE"/>
    <property type="match status" value="1"/>
</dbReference>
<feature type="domain" description="Histidine kinase" evidence="7">
    <location>
        <begin position="248"/>
        <end position="478"/>
    </location>
</feature>
<feature type="transmembrane region" description="Helical" evidence="6">
    <location>
        <begin position="46"/>
        <end position="65"/>
    </location>
</feature>
<evidence type="ECO:0000313" key="9">
    <source>
        <dbReference type="Proteomes" id="UP001296873"/>
    </source>
</evidence>
<keyword evidence="9" id="KW-1185">Reference proteome</keyword>
<dbReference type="SMART" id="SM00388">
    <property type="entry name" value="HisKA"/>
    <property type="match status" value="1"/>
</dbReference>